<dbReference type="AlphaFoldDB" id="A0AAJ0ACL6"/>
<name>A0AAJ0ACL6_9PEZI</name>
<dbReference type="Proteomes" id="UP001224890">
    <property type="component" value="Unassembled WGS sequence"/>
</dbReference>
<dbReference type="RefSeq" id="XP_060424787.1">
    <property type="nucleotide sequence ID" value="XM_060575955.1"/>
</dbReference>
<dbReference type="EMBL" id="JAHMHR010000054">
    <property type="protein sequence ID" value="KAK1660023.1"/>
    <property type="molecule type" value="Genomic_DNA"/>
</dbReference>
<keyword evidence="2" id="KW-1185">Reference proteome</keyword>
<evidence type="ECO:0000313" key="2">
    <source>
        <dbReference type="Proteomes" id="UP001224890"/>
    </source>
</evidence>
<sequence>MEGTSPHLARLKQQQYLGRYLEGAAGWWRALETQWPDGLGLELGLGTWYSGCCCCFGSVPCSLYEMMVYRIRSLGRVRCSCCLDTCFPPSV</sequence>
<dbReference type="GeneID" id="85460481"/>
<organism evidence="1 2">
    <name type="scientific">Colletotrichum godetiae</name>
    <dbReference type="NCBI Taxonomy" id="1209918"/>
    <lineage>
        <taxon>Eukaryota</taxon>
        <taxon>Fungi</taxon>
        <taxon>Dikarya</taxon>
        <taxon>Ascomycota</taxon>
        <taxon>Pezizomycotina</taxon>
        <taxon>Sordariomycetes</taxon>
        <taxon>Hypocreomycetidae</taxon>
        <taxon>Glomerellales</taxon>
        <taxon>Glomerellaceae</taxon>
        <taxon>Colletotrichum</taxon>
        <taxon>Colletotrichum acutatum species complex</taxon>
    </lineage>
</organism>
<evidence type="ECO:0000313" key="1">
    <source>
        <dbReference type="EMBL" id="KAK1660023.1"/>
    </source>
</evidence>
<gene>
    <name evidence="1" type="ORF">BDP55DRAFT_678017</name>
</gene>
<protein>
    <submittedName>
        <fullName evidence="1">Uncharacterized protein</fullName>
    </submittedName>
</protein>
<accession>A0AAJ0ACL6</accession>
<reference evidence="1" key="1">
    <citation type="submission" date="2021-06" db="EMBL/GenBank/DDBJ databases">
        <title>Comparative genomics, transcriptomics and evolutionary studies reveal genomic signatures of adaptation to plant cell wall in hemibiotrophic fungi.</title>
        <authorList>
            <consortium name="DOE Joint Genome Institute"/>
            <person name="Baroncelli R."/>
            <person name="Diaz J.F."/>
            <person name="Benocci T."/>
            <person name="Peng M."/>
            <person name="Battaglia E."/>
            <person name="Haridas S."/>
            <person name="Andreopoulos W."/>
            <person name="Labutti K."/>
            <person name="Pangilinan J."/>
            <person name="Floch G.L."/>
            <person name="Makela M.R."/>
            <person name="Henrissat B."/>
            <person name="Grigoriev I.V."/>
            <person name="Crouch J.A."/>
            <person name="De Vries R.P."/>
            <person name="Sukno S.A."/>
            <person name="Thon M.R."/>
        </authorList>
    </citation>
    <scope>NUCLEOTIDE SEQUENCE</scope>
    <source>
        <strain evidence="1">CBS 193.32</strain>
    </source>
</reference>
<comment type="caution">
    <text evidence="1">The sequence shown here is derived from an EMBL/GenBank/DDBJ whole genome shotgun (WGS) entry which is preliminary data.</text>
</comment>
<proteinExistence type="predicted"/>